<feature type="domain" description="Retropepsin-like aspartic endopeptidase" evidence="2">
    <location>
        <begin position="39"/>
        <end position="169"/>
    </location>
</feature>
<dbReference type="PANTHER" id="PTHR38037:SF2">
    <property type="entry name" value="ATP-DEPENDENT ZINC PROTEASE DOMAIN-CONTAINING PROTEIN-RELATED"/>
    <property type="match status" value="1"/>
</dbReference>
<dbReference type="InterPro" id="IPR021109">
    <property type="entry name" value="Peptidase_aspartic_dom_sf"/>
</dbReference>
<keyword evidence="1" id="KW-0732">Signal</keyword>
<reference evidence="3 4" key="1">
    <citation type="submission" date="2019-10" db="EMBL/GenBank/DDBJ databases">
        <title>Vibrio sp. nov., isolated from Coralline algae surface.</title>
        <authorList>
            <person name="Geng Y."/>
            <person name="Zhang X."/>
        </authorList>
    </citation>
    <scope>NUCLEOTIDE SEQUENCE [LARGE SCALE GENOMIC DNA]</scope>
    <source>
        <strain evidence="3 4">SM1977</strain>
    </source>
</reference>
<evidence type="ECO:0000259" key="2">
    <source>
        <dbReference type="Pfam" id="PF05618"/>
    </source>
</evidence>
<feature type="signal peptide" evidence="1">
    <location>
        <begin position="1"/>
        <end position="20"/>
    </location>
</feature>
<dbReference type="Pfam" id="PF05618">
    <property type="entry name" value="Zn_protease"/>
    <property type="match status" value="1"/>
</dbReference>
<dbReference type="Proteomes" id="UP000348942">
    <property type="component" value="Chromosome 1"/>
</dbReference>
<dbReference type="SUPFAM" id="SSF50630">
    <property type="entry name" value="Acid proteases"/>
    <property type="match status" value="1"/>
</dbReference>
<protein>
    <recommendedName>
        <fullName evidence="2">Retropepsin-like aspartic endopeptidase domain-containing protein</fullName>
    </recommendedName>
</protein>
<accession>A0A5Q0TDB6</accession>
<sequence length="171" mass="19003">MKKITLLLAMLLFTPMTVLAADSAAGSNQACTTFGNKIIVGQKEWVTVLNSNQKTIAKVDTGATTSSINATEIKDFEKDGKDMVSFKIKVKDQESETITLPVVRWVHIKQSSSTKTSRRPIIELNIKLGDKTYTTPFNLVDRDHMVNAILLGRSFLTKVALVDVEQKYLLK</sequence>
<dbReference type="InterPro" id="IPR008503">
    <property type="entry name" value="Asp_endopeptidase"/>
</dbReference>
<dbReference type="Gene3D" id="2.40.70.10">
    <property type="entry name" value="Acid Proteases"/>
    <property type="match status" value="1"/>
</dbReference>
<dbReference type="AlphaFoldDB" id="A0A5Q0TDB6"/>
<dbReference type="EMBL" id="CP045699">
    <property type="protein sequence ID" value="QGA64086.1"/>
    <property type="molecule type" value="Genomic_DNA"/>
</dbReference>
<dbReference type="RefSeq" id="WP_153445767.1">
    <property type="nucleotide sequence ID" value="NZ_CP045699.1"/>
</dbReference>
<gene>
    <name evidence="3" type="ORF">GFB47_00785</name>
</gene>
<evidence type="ECO:0000313" key="3">
    <source>
        <dbReference type="EMBL" id="QGA64086.1"/>
    </source>
</evidence>
<organism evidence="3 4">
    <name type="scientific">Vibrio algicola</name>
    <dbReference type="NCBI Taxonomy" id="2662262"/>
    <lineage>
        <taxon>Bacteria</taxon>
        <taxon>Pseudomonadati</taxon>
        <taxon>Pseudomonadota</taxon>
        <taxon>Gammaproteobacteria</taxon>
        <taxon>Vibrionales</taxon>
        <taxon>Vibrionaceae</taxon>
        <taxon>Vibrio</taxon>
    </lineage>
</organism>
<evidence type="ECO:0000313" key="4">
    <source>
        <dbReference type="Proteomes" id="UP000348942"/>
    </source>
</evidence>
<proteinExistence type="predicted"/>
<evidence type="ECO:0000256" key="1">
    <source>
        <dbReference type="SAM" id="SignalP"/>
    </source>
</evidence>
<dbReference type="PANTHER" id="PTHR38037">
    <property type="entry name" value="ZN_PROTEASE DOMAIN-CONTAINING PROTEIN"/>
    <property type="match status" value="1"/>
</dbReference>
<feature type="chain" id="PRO_5024273614" description="Retropepsin-like aspartic endopeptidase domain-containing protein" evidence="1">
    <location>
        <begin position="21"/>
        <end position="171"/>
    </location>
</feature>
<name>A0A5Q0TDB6_9VIBR</name>
<keyword evidence="4" id="KW-1185">Reference proteome</keyword>